<sequence>MLRWVLLLLLLLLQLMLMLMLMLMSFLPLIPKGVTPKGNNWQLRTGNSVADIPTRYQSGHFSQAKFITGASKTKHRFLQQSPQTKINFSLQIDGRR</sequence>
<reference evidence="1" key="1">
    <citation type="journal article" date="2003" name="Genome Biol.">
        <title>An integrated gene annotation and transcriptional profiling approach towards the full gene content of the Drosophila genome.</title>
        <authorList>
            <person name="Hild M."/>
            <person name="Beckmann B."/>
            <person name="Haas S.A."/>
            <person name="Koch B."/>
            <person name="Solovyev V."/>
            <person name="Busold C."/>
            <person name="Fellenberg K."/>
            <person name="Boutros M."/>
            <person name="Vingron M."/>
            <person name="Sauer F."/>
            <person name="Hoheisel J.D."/>
            <person name="Paro R."/>
        </authorList>
    </citation>
    <scope>NUCLEOTIDE SEQUENCE</scope>
</reference>
<dbReference type="EMBL" id="BK002630">
    <property type="protein sequence ID" value="DAA04136.1"/>
    <property type="molecule type" value="Genomic_DNA"/>
</dbReference>
<accession>Q6IJT6</accession>
<name>Q6IJT6_DROME</name>
<gene>
    <name evidence="1" type="ORF">HDC14245</name>
</gene>
<evidence type="ECO:0000313" key="1">
    <source>
        <dbReference type="EMBL" id="DAA04136.1"/>
    </source>
</evidence>
<proteinExistence type="predicted"/>
<protein>
    <submittedName>
        <fullName evidence="1">HDC14245</fullName>
    </submittedName>
</protein>
<organism evidence="1">
    <name type="scientific">Drosophila melanogaster</name>
    <name type="common">Fruit fly</name>
    <dbReference type="NCBI Taxonomy" id="7227"/>
    <lineage>
        <taxon>Eukaryota</taxon>
        <taxon>Metazoa</taxon>
        <taxon>Ecdysozoa</taxon>
        <taxon>Arthropoda</taxon>
        <taxon>Hexapoda</taxon>
        <taxon>Insecta</taxon>
        <taxon>Pterygota</taxon>
        <taxon>Neoptera</taxon>
        <taxon>Endopterygota</taxon>
        <taxon>Diptera</taxon>
        <taxon>Brachycera</taxon>
        <taxon>Muscomorpha</taxon>
        <taxon>Ephydroidea</taxon>
        <taxon>Drosophilidae</taxon>
        <taxon>Drosophila</taxon>
        <taxon>Sophophora</taxon>
    </lineage>
</organism>
<dbReference type="AlphaFoldDB" id="Q6IJT6"/>